<organism evidence="1 2">
    <name type="scientific">Mesorhizobium argentiipisi</name>
    <dbReference type="NCBI Taxonomy" id="3015175"/>
    <lineage>
        <taxon>Bacteria</taxon>
        <taxon>Pseudomonadati</taxon>
        <taxon>Pseudomonadota</taxon>
        <taxon>Alphaproteobacteria</taxon>
        <taxon>Hyphomicrobiales</taxon>
        <taxon>Phyllobacteriaceae</taxon>
        <taxon>Mesorhizobium</taxon>
    </lineage>
</organism>
<protein>
    <submittedName>
        <fullName evidence="1">Uncharacterized protein</fullName>
    </submittedName>
</protein>
<accession>A0ABU8KMJ2</accession>
<dbReference type="RefSeq" id="WP_337097536.1">
    <property type="nucleotide sequence ID" value="NZ_JAPYKO010000052.1"/>
</dbReference>
<keyword evidence="2" id="KW-1185">Reference proteome</keyword>
<dbReference type="Proteomes" id="UP001366503">
    <property type="component" value="Unassembled WGS sequence"/>
</dbReference>
<evidence type="ECO:0000313" key="2">
    <source>
        <dbReference type="Proteomes" id="UP001366503"/>
    </source>
</evidence>
<name>A0ABU8KMJ2_9HYPH</name>
<proteinExistence type="predicted"/>
<reference evidence="1 2" key="1">
    <citation type="submission" date="2022-12" db="EMBL/GenBank/DDBJ databases">
        <authorList>
            <person name="Muema E."/>
        </authorList>
    </citation>
    <scope>NUCLEOTIDE SEQUENCE [LARGE SCALE GENOMIC DNA]</scope>
    <source>
        <strain evidence="2">1330</strain>
    </source>
</reference>
<sequence>MIGPLLRRADNCWRRNPRLATLGGAQVEGQHGARRIRPAEAGQGNAVLMCRNSGEDMIDGPGPIRFNAAAILTICEVAS</sequence>
<evidence type="ECO:0000313" key="1">
    <source>
        <dbReference type="EMBL" id="MEI9406918.1"/>
    </source>
</evidence>
<gene>
    <name evidence="1" type="ORF">O7A05_32925</name>
</gene>
<dbReference type="EMBL" id="JAPYKO010000052">
    <property type="protein sequence ID" value="MEI9406918.1"/>
    <property type="molecule type" value="Genomic_DNA"/>
</dbReference>
<comment type="caution">
    <text evidence="1">The sequence shown here is derived from an EMBL/GenBank/DDBJ whole genome shotgun (WGS) entry which is preliminary data.</text>
</comment>